<evidence type="ECO:0000313" key="4">
    <source>
        <dbReference type="Proteomes" id="UP000005442"/>
    </source>
</evidence>
<dbReference type="AlphaFoldDB" id="G8RLF1"/>
<protein>
    <submittedName>
        <fullName evidence="3">Uncharacterized protein</fullName>
    </submittedName>
</protein>
<gene>
    <name evidence="3" type="ordered locus">MycrhN_3043</name>
</gene>
<keyword evidence="2" id="KW-0472">Membrane</keyword>
<evidence type="ECO:0000256" key="2">
    <source>
        <dbReference type="SAM" id="Phobius"/>
    </source>
</evidence>
<dbReference type="EMBL" id="CP003169">
    <property type="protein sequence ID" value="AEV73583.1"/>
    <property type="molecule type" value="Genomic_DNA"/>
</dbReference>
<feature type="region of interest" description="Disordered" evidence="1">
    <location>
        <begin position="45"/>
        <end position="96"/>
    </location>
</feature>
<reference evidence="3 4" key="1">
    <citation type="submission" date="2011-12" db="EMBL/GenBank/DDBJ databases">
        <title>Complete sequence of Mycobacterium rhodesiae NBB3.</title>
        <authorList>
            <consortium name="US DOE Joint Genome Institute"/>
            <person name="Lucas S."/>
            <person name="Han J."/>
            <person name="Lapidus A."/>
            <person name="Cheng J.-F."/>
            <person name="Goodwin L."/>
            <person name="Pitluck S."/>
            <person name="Peters L."/>
            <person name="Mikhailova N."/>
            <person name="Gu W."/>
            <person name="Detter J.C."/>
            <person name="Han C."/>
            <person name="Tapia R."/>
            <person name="Land M."/>
            <person name="Hauser L."/>
            <person name="Kyrpides N."/>
            <person name="Ivanova N."/>
            <person name="Pagani I."/>
            <person name="Mattes T."/>
            <person name="Holmes A."/>
            <person name="Rutledge P."/>
            <person name="Paulsen I."/>
            <person name="Coleman N."/>
            <person name="Woyke T."/>
        </authorList>
    </citation>
    <scope>NUCLEOTIDE SEQUENCE [LARGE SCALE GENOMIC DNA]</scope>
    <source>
        <strain evidence="3 4">NBB3</strain>
    </source>
</reference>
<dbReference type="STRING" id="710685.MycrhN_3043"/>
<sequence length="96" mass="9872">MMQQVVLAHGGQMTGDEMALIGAGLAGSLIIPMAAVAYIFMQKRSASEGTADRPTPSESHAPSSHFTTAGWEDADDSGEALPPKSAAVGSEAEGRR</sequence>
<dbReference type="OrthoDB" id="9844941at2"/>
<feature type="transmembrane region" description="Helical" evidence="2">
    <location>
        <begin position="20"/>
        <end position="40"/>
    </location>
</feature>
<keyword evidence="2" id="KW-1133">Transmembrane helix</keyword>
<dbReference type="HOGENOM" id="CLU_2356727_0_0_11"/>
<organism evidence="3 4">
    <name type="scientific">Mycolicibacterium rhodesiae (strain NBB3)</name>
    <name type="common">Mycobacterium rhodesiae</name>
    <dbReference type="NCBI Taxonomy" id="710685"/>
    <lineage>
        <taxon>Bacteria</taxon>
        <taxon>Bacillati</taxon>
        <taxon>Actinomycetota</taxon>
        <taxon>Actinomycetes</taxon>
        <taxon>Mycobacteriales</taxon>
        <taxon>Mycobacteriaceae</taxon>
        <taxon>Mycolicibacterium</taxon>
    </lineage>
</organism>
<accession>G8RLF1</accession>
<dbReference type="KEGG" id="mrh:MycrhN_3043"/>
<name>G8RLF1_MYCRN</name>
<keyword evidence="4" id="KW-1185">Reference proteome</keyword>
<evidence type="ECO:0000256" key="1">
    <source>
        <dbReference type="SAM" id="MobiDB-lite"/>
    </source>
</evidence>
<dbReference type="Proteomes" id="UP000005442">
    <property type="component" value="Chromosome"/>
</dbReference>
<dbReference type="RefSeq" id="WP_014211356.1">
    <property type="nucleotide sequence ID" value="NC_016604.1"/>
</dbReference>
<feature type="compositionally biased region" description="Polar residues" evidence="1">
    <location>
        <begin position="56"/>
        <end position="67"/>
    </location>
</feature>
<keyword evidence="2" id="KW-0812">Transmembrane</keyword>
<dbReference type="PATRIC" id="fig|710685.3.peg.3044"/>
<proteinExistence type="predicted"/>
<evidence type="ECO:0000313" key="3">
    <source>
        <dbReference type="EMBL" id="AEV73583.1"/>
    </source>
</evidence>